<dbReference type="GO" id="GO:0000105">
    <property type="term" value="P:L-histidine biosynthetic process"/>
    <property type="evidence" value="ECO:0007669"/>
    <property type="project" value="UniProtKB-UniRule"/>
</dbReference>
<dbReference type="CDD" id="cd00609">
    <property type="entry name" value="AAT_like"/>
    <property type="match status" value="1"/>
</dbReference>
<dbReference type="EMBL" id="SSMC01000002">
    <property type="protein sequence ID" value="THD67926.1"/>
    <property type="molecule type" value="Genomic_DNA"/>
</dbReference>
<dbReference type="InterPro" id="IPR015422">
    <property type="entry name" value="PyrdxlP-dep_Trfase_small"/>
</dbReference>
<dbReference type="PANTHER" id="PTHR42885">
    <property type="entry name" value="HISTIDINOL-PHOSPHATE AMINOTRANSFERASE-RELATED"/>
    <property type="match status" value="1"/>
</dbReference>
<gene>
    <name evidence="12 14" type="primary">hisC</name>
    <name evidence="14" type="ORF">E7Z59_09765</name>
</gene>
<dbReference type="RefSeq" id="WP_136336131.1">
    <property type="nucleotide sequence ID" value="NZ_QXMP01000019.1"/>
</dbReference>
<accession>A0A4V3UY68</accession>
<protein>
    <recommendedName>
        <fullName evidence="12">Histidinol-phosphate aminotransferase</fullName>
        <ecNumber evidence="12">2.6.1.9</ecNumber>
    </recommendedName>
    <alternativeName>
        <fullName evidence="12">Imidazole acetol-phosphate transaminase</fullName>
    </alternativeName>
</protein>
<dbReference type="PANTHER" id="PTHR42885:SF2">
    <property type="entry name" value="HISTIDINOL-PHOSPHATE AMINOTRANSFERASE"/>
    <property type="match status" value="1"/>
</dbReference>
<dbReference type="Gene3D" id="3.40.640.10">
    <property type="entry name" value="Type I PLP-dependent aspartate aminotransferase-like (Major domain)"/>
    <property type="match status" value="1"/>
</dbReference>
<organism evidence="14 15">
    <name type="scientific">Robertkochia marina</name>
    <dbReference type="NCBI Taxonomy" id="1227945"/>
    <lineage>
        <taxon>Bacteria</taxon>
        <taxon>Pseudomonadati</taxon>
        <taxon>Bacteroidota</taxon>
        <taxon>Flavobacteriia</taxon>
        <taxon>Flavobacteriales</taxon>
        <taxon>Flavobacteriaceae</taxon>
        <taxon>Robertkochia</taxon>
    </lineage>
</organism>
<comment type="pathway">
    <text evidence="3">Lipid metabolism.</text>
</comment>
<evidence type="ECO:0000256" key="7">
    <source>
        <dbReference type="ARBA" id="ARBA00022605"/>
    </source>
</evidence>
<comment type="catalytic activity">
    <reaction evidence="11 12">
        <text>L-histidinol phosphate + 2-oxoglutarate = 3-(imidazol-4-yl)-2-oxopropyl phosphate + L-glutamate</text>
        <dbReference type="Rhea" id="RHEA:23744"/>
        <dbReference type="ChEBI" id="CHEBI:16810"/>
        <dbReference type="ChEBI" id="CHEBI:29985"/>
        <dbReference type="ChEBI" id="CHEBI:57766"/>
        <dbReference type="ChEBI" id="CHEBI:57980"/>
        <dbReference type="EC" id="2.6.1.9"/>
    </reaction>
</comment>
<feature type="domain" description="Aminotransferase class I/classII large" evidence="13">
    <location>
        <begin position="51"/>
        <end position="349"/>
    </location>
</feature>
<dbReference type="EC" id="2.6.1.9" evidence="12"/>
<keyword evidence="7 12" id="KW-0028">Amino-acid biosynthesis</keyword>
<sequence length="355" mass="39616">MSKTSVDITFNLDRLVRPSIKNISPYSSARDEFSAAGDDLVFLDANENPYGEGINRYPDPYQNDLKSAIARLRKVSPENILVGNGSDEVLDLLFRAFCIPGRSNVVTLPPTYGMYGVLSAVNETAVREVPLDENWQPDPDKIMKAVDEDTRMLFLCSPNNPTGNLMNSAKVKQLLQEFPGLVVIDEAYIDFASKDSWAKQLEKYPNLVVVQTLSKAFGLAGARVGYALTSPKIVGILNTIKPPYNVNALSQSKALETLKNSESANRLLMELEIERAYLVQQLEQLPFVAKVYPSDANFILIRVDDANKRYEQLIERGIVVRNRSRLHGCENTLRITIGSPEENRILTETLSTLSE</sequence>
<dbReference type="Pfam" id="PF00155">
    <property type="entry name" value="Aminotran_1_2"/>
    <property type="match status" value="1"/>
</dbReference>
<evidence type="ECO:0000256" key="4">
    <source>
        <dbReference type="ARBA" id="ARBA00007970"/>
    </source>
</evidence>
<feature type="modified residue" description="N6-(pyridoxal phosphate)lysine" evidence="12">
    <location>
        <position position="215"/>
    </location>
</feature>
<keyword evidence="8 12" id="KW-0808">Transferase</keyword>
<dbReference type="Proteomes" id="UP000305939">
    <property type="component" value="Unassembled WGS sequence"/>
</dbReference>
<evidence type="ECO:0000256" key="8">
    <source>
        <dbReference type="ARBA" id="ARBA00022679"/>
    </source>
</evidence>
<comment type="subunit">
    <text evidence="5 12">Homodimer.</text>
</comment>
<evidence type="ECO:0000256" key="5">
    <source>
        <dbReference type="ARBA" id="ARBA00011738"/>
    </source>
</evidence>
<dbReference type="PROSITE" id="PS00599">
    <property type="entry name" value="AA_TRANSFER_CLASS_2"/>
    <property type="match status" value="1"/>
</dbReference>
<dbReference type="GO" id="GO:0004400">
    <property type="term" value="F:histidinol-phosphate transaminase activity"/>
    <property type="evidence" value="ECO:0007669"/>
    <property type="project" value="UniProtKB-UniRule"/>
</dbReference>
<evidence type="ECO:0000256" key="11">
    <source>
        <dbReference type="ARBA" id="ARBA00047481"/>
    </source>
</evidence>
<dbReference type="GO" id="GO:0030170">
    <property type="term" value="F:pyridoxal phosphate binding"/>
    <property type="evidence" value="ECO:0007669"/>
    <property type="project" value="InterPro"/>
</dbReference>
<dbReference type="UniPathway" id="UPA00031">
    <property type="reaction ID" value="UER00012"/>
</dbReference>
<evidence type="ECO:0000256" key="10">
    <source>
        <dbReference type="ARBA" id="ARBA00023102"/>
    </source>
</evidence>
<evidence type="ECO:0000256" key="12">
    <source>
        <dbReference type="HAMAP-Rule" id="MF_01023"/>
    </source>
</evidence>
<keyword evidence="9 12" id="KW-0663">Pyridoxal phosphate</keyword>
<dbReference type="NCBIfam" id="TIGR01141">
    <property type="entry name" value="hisC"/>
    <property type="match status" value="1"/>
</dbReference>
<dbReference type="HAMAP" id="MF_01023">
    <property type="entry name" value="HisC_aminotrans_2"/>
    <property type="match status" value="1"/>
</dbReference>
<comment type="cofactor">
    <cofactor evidence="1 12">
        <name>pyridoxal 5'-phosphate</name>
        <dbReference type="ChEBI" id="CHEBI:597326"/>
    </cofactor>
</comment>
<dbReference type="InterPro" id="IPR015424">
    <property type="entry name" value="PyrdxlP-dep_Trfase"/>
</dbReference>
<proteinExistence type="inferred from homology"/>
<evidence type="ECO:0000259" key="13">
    <source>
        <dbReference type="Pfam" id="PF00155"/>
    </source>
</evidence>
<name>A0A4V3UY68_9FLAO</name>
<dbReference type="SUPFAM" id="SSF53383">
    <property type="entry name" value="PLP-dependent transferases"/>
    <property type="match status" value="1"/>
</dbReference>
<dbReference type="AlphaFoldDB" id="A0A4V3UY68"/>
<evidence type="ECO:0000256" key="1">
    <source>
        <dbReference type="ARBA" id="ARBA00001933"/>
    </source>
</evidence>
<comment type="pathway">
    <text evidence="2 12">Amino-acid biosynthesis; L-histidine biosynthesis; L-histidine from 5-phospho-alpha-D-ribose 1-diphosphate: step 7/9.</text>
</comment>
<evidence type="ECO:0000256" key="6">
    <source>
        <dbReference type="ARBA" id="ARBA00022576"/>
    </source>
</evidence>
<dbReference type="InterPro" id="IPR015421">
    <property type="entry name" value="PyrdxlP-dep_Trfase_major"/>
</dbReference>
<keyword evidence="6 12" id="KW-0032">Aminotransferase</keyword>
<evidence type="ECO:0000313" key="15">
    <source>
        <dbReference type="Proteomes" id="UP000305939"/>
    </source>
</evidence>
<dbReference type="Gene3D" id="3.90.1150.10">
    <property type="entry name" value="Aspartate Aminotransferase, domain 1"/>
    <property type="match status" value="1"/>
</dbReference>
<evidence type="ECO:0000256" key="3">
    <source>
        <dbReference type="ARBA" id="ARBA00005189"/>
    </source>
</evidence>
<comment type="caution">
    <text evidence="14">The sequence shown here is derived from an EMBL/GenBank/DDBJ whole genome shotgun (WGS) entry which is preliminary data.</text>
</comment>
<keyword evidence="10 12" id="KW-0368">Histidine biosynthesis</keyword>
<evidence type="ECO:0000313" key="14">
    <source>
        <dbReference type="EMBL" id="THD67926.1"/>
    </source>
</evidence>
<evidence type="ECO:0000256" key="9">
    <source>
        <dbReference type="ARBA" id="ARBA00022898"/>
    </source>
</evidence>
<evidence type="ECO:0000256" key="2">
    <source>
        <dbReference type="ARBA" id="ARBA00005011"/>
    </source>
</evidence>
<keyword evidence="15" id="KW-1185">Reference proteome</keyword>
<dbReference type="InterPro" id="IPR005861">
    <property type="entry name" value="HisP_aminotrans"/>
</dbReference>
<dbReference type="InterPro" id="IPR001917">
    <property type="entry name" value="Aminotrans_II_pyridoxalP_BS"/>
</dbReference>
<dbReference type="InterPro" id="IPR004839">
    <property type="entry name" value="Aminotransferase_I/II_large"/>
</dbReference>
<comment type="similarity">
    <text evidence="4 12">Belongs to the class-II pyridoxal-phosphate-dependent aminotransferase family. Histidinol-phosphate aminotransferase subfamily.</text>
</comment>
<reference evidence="14 15" key="1">
    <citation type="submission" date="2019-04" db="EMBL/GenBank/DDBJ databases">
        <title>Draft genome sequence of Robertkochia marina CC-AMO-30D.</title>
        <authorList>
            <person name="Hameed A."/>
            <person name="Lin S.-Y."/>
            <person name="Shahina M."/>
            <person name="Lai W.-A."/>
            <person name="Young C.-C."/>
        </authorList>
    </citation>
    <scope>NUCLEOTIDE SEQUENCE [LARGE SCALE GENOMIC DNA]</scope>
    <source>
        <strain evidence="14 15">CC-AMO-30D</strain>
    </source>
</reference>
<dbReference type="OrthoDB" id="9813612at2"/>